<evidence type="ECO:0000256" key="3">
    <source>
        <dbReference type="ARBA" id="ARBA00023125"/>
    </source>
</evidence>
<evidence type="ECO:0000313" key="6">
    <source>
        <dbReference type="EMBL" id="NLF53997.1"/>
    </source>
</evidence>
<dbReference type="Pfam" id="PF03466">
    <property type="entry name" value="LysR_substrate"/>
    <property type="match status" value="1"/>
</dbReference>
<name>A0A7X7R7Q3_9RHOO</name>
<feature type="domain" description="HTH lysR-type" evidence="5">
    <location>
        <begin position="1"/>
        <end position="59"/>
    </location>
</feature>
<keyword evidence="4" id="KW-0804">Transcription</keyword>
<evidence type="ECO:0000313" key="7">
    <source>
        <dbReference type="Proteomes" id="UP000536534"/>
    </source>
</evidence>
<keyword evidence="3" id="KW-0238">DNA-binding</keyword>
<organism evidence="6 7">
    <name type="scientific">Thauera phenolivorans</name>
    <dbReference type="NCBI Taxonomy" id="1792543"/>
    <lineage>
        <taxon>Bacteria</taxon>
        <taxon>Pseudomonadati</taxon>
        <taxon>Pseudomonadota</taxon>
        <taxon>Betaproteobacteria</taxon>
        <taxon>Rhodocyclales</taxon>
        <taxon>Zoogloeaceae</taxon>
        <taxon>Thauera</taxon>
    </lineage>
</organism>
<dbReference type="FunFam" id="1.10.10.10:FF:000001">
    <property type="entry name" value="LysR family transcriptional regulator"/>
    <property type="match status" value="1"/>
</dbReference>
<dbReference type="InterPro" id="IPR000847">
    <property type="entry name" value="LysR_HTH_N"/>
</dbReference>
<evidence type="ECO:0000256" key="2">
    <source>
        <dbReference type="ARBA" id="ARBA00023015"/>
    </source>
</evidence>
<dbReference type="PROSITE" id="PS50931">
    <property type="entry name" value="HTH_LYSR"/>
    <property type="match status" value="1"/>
</dbReference>
<dbReference type="AlphaFoldDB" id="A0A7X7R7Q3"/>
<comment type="similarity">
    <text evidence="1">Belongs to the LysR transcriptional regulatory family.</text>
</comment>
<reference evidence="6 7" key="1">
    <citation type="journal article" date="2020" name="Biotechnol. Biofuels">
        <title>New insights from the biogas microbiome by comprehensive genome-resolved metagenomics of nearly 1600 species originating from multiple anaerobic digesters.</title>
        <authorList>
            <person name="Campanaro S."/>
            <person name="Treu L."/>
            <person name="Rodriguez-R L.M."/>
            <person name="Kovalovszki A."/>
            <person name="Ziels R.M."/>
            <person name="Maus I."/>
            <person name="Zhu X."/>
            <person name="Kougias P.G."/>
            <person name="Basile A."/>
            <person name="Luo G."/>
            <person name="Schluter A."/>
            <person name="Konstantinidis K.T."/>
            <person name="Angelidaki I."/>
        </authorList>
    </citation>
    <scope>NUCLEOTIDE SEQUENCE [LARGE SCALE GENOMIC DNA]</scope>
    <source>
        <strain evidence="6">AS06rmzACSIP_256</strain>
    </source>
</reference>
<dbReference type="Gene3D" id="3.40.190.290">
    <property type="match status" value="1"/>
</dbReference>
<evidence type="ECO:0000256" key="1">
    <source>
        <dbReference type="ARBA" id="ARBA00009437"/>
    </source>
</evidence>
<dbReference type="EMBL" id="JAAYYV010000167">
    <property type="protein sequence ID" value="NLF53997.1"/>
    <property type="molecule type" value="Genomic_DNA"/>
</dbReference>
<keyword evidence="2" id="KW-0805">Transcription regulation</keyword>
<dbReference type="GO" id="GO:0006351">
    <property type="term" value="P:DNA-templated transcription"/>
    <property type="evidence" value="ECO:0007669"/>
    <property type="project" value="TreeGrafter"/>
</dbReference>
<evidence type="ECO:0000259" key="5">
    <source>
        <dbReference type="PROSITE" id="PS50931"/>
    </source>
</evidence>
<dbReference type="GO" id="GO:0043565">
    <property type="term" value="F:sequence-specific DNA binding"/>
    <property type="evidence" value="ECO:0007669"/>
    <property type="project" value="TreeGrafter"/>
</dbReference>
<comment type="caution">
    <text evidence="6">The sequence shown here is derived from an EMBL/GenBank/DDBJ whole genome shotgun (WGS) entry which is preliminary data.</text>
</comment>
<dbReference type="Proteomes" id="UP000536534">
    <property type="component" value="Unassembled WGS sequence"/>
</dbReference>
<dbReference type="SUPFAM" id="SSF46785">
    <property type="entry name" value="Winged helix' DNA-binding domain"/>
    <property type="match status" value="1"/>
</dbReference>
<dbReference type="InterPro" id="IPR058163">
    <property type="entry name" value="LysR-type_TF_proteobact-type"/>
</dbReference>
<gene>
    <name evidence="6" type="ORF">GX576_06300</name>
</gene>
<accession>A0A7X7R7Q3</accession>
<protein>
    <submittedName>
        <fullName evidence="6">LysR family transcriptional regulator</fullName>
    </submittedName>
</protein>
<sequence length="316" mass="34194">MDRFHAMQVFNRIVELGGFGKAADNLGLPRASVTTVIKQLEAHLGVQLLQRTTRQVSPTPDGEAFYERSVRLLADLEEAESSVSEARHSPTGLLRVELPGSLARLVVIPALPAFCARYPRLELEIGTSDRPVDLVREGVDCVLRAGAFHDARLAARPLPPLPQVSCASPAYLARFGTPSSIEALEGHRAVSYFSALSGRRFDLEFSCGGELRSRSLPSQVAVSNAAAYVSACEAGLGLIQIPLYHVRSQLAAGSLVEVLADCRPRDLPLAVLYPPHRQPSLRVRVFIDWLVAVFAEAGWVRGEDLGRGLRATLASG</sequence>
<dbReference type="SUPFAM" id="SSF53850">
    <property type="entry name" value="Periplasmic binding protein-like II"/>
    <property type="match status" value="1"/>
</dbReference>
<dbReference type="PANTHER" id="PTHR30537">
    <property type="entry name" value="HTH-TYPE TRANSCRIPTIONAL REGULATOR"/>
    <property type="match status" value="1"/>
</dbReference>
<dbReference type="CDD" id="cd08472">
    <property type="entry name" value="PBP2_CrgA_like_3"/>
    <property type="match status" value="1"/>
</dbReference>
<dbReference type="GO" id="GO:0003700">
    <property type="term" value="F:DNA-binding transcription factor activity"/>
    <property type="evidence" value="ECO:0007669"/>
    <property type="project" value="InterPro"/>
</dbReference>
<dbReference type="InterPro" id="IPR005119">
    <property type="entry name" value="LysR_subst-bd"/>
</dbReference>
<dbReference type="RefSeq" id="WP_068807975.1">
    <property type="nucleotide sequence ID" value="NZ_MBFM01000003.1"/>
</dbReference>
<evidence type="ECO:0000256" key="4">
    <source>
        <dbReference type="ARBA" id="ARBA00023163"/>
    </source>
</evidence>
<dbReference type="OrthoDB" id="8705920at2"/>
<dbReference type="InterPro" id="IPR036388">
    <property type="entry name" value="WH-like_DNA-bd_sf"/>
</dbReference>
<dbReference type="Pfam" id="PF00126">
    <property type="entry name" value="HTH_1"/>
    <property type="match status" value="1"/>
</dbReference>
<dbReference type="Gene3D" id="1.10.10.10">
    <property type="entry name" value="Winged helix-like DNA-binding domain superfamily/Winged helix DNA-binding domain"/>
    <property type="match status" value="1"/>
</dbReference>
<dbReference type="InterPro" id="IPR036390">
    <property type="entry name" value="WH_DNA-bd_sf"/>
</dbReference>
<proteinExistence type="inferred from homology"/>
<dbReference type="PANTHER" id="PTHR30537:SF72">
    <property type="entry name" value="LYSR FAMILY TRANSCRIPTIONAL REGULATOR"/>
    <property type="match status" value="1"/>
</dbReference>